<protein>
    <submittedName>
        <fullName evidence="4">Carboxylic ester hydrolase</fullName>
    </submittedName>
</protein>
<dbReference type="PANTHER" id="PTHR43903">
    <property type="entry name" value="NEUROLIGIN"/>
    <property type="match status" value="1"/>
</dbReference>
<accession>A0AAV4G0T8</accession>
<sequence>MTRDFIWSASVQVGAATLLLFSLVIAIEAADSDGYVTVSTRIGSYKGHAYPAPDGGKMDVFYGIPYAIPPVGQRRFRRPRVMRRFAGVQDATKPGNVCMQQSPDLWDLGSATQSEDCLNLNIYRPRPRHGVSDDMPVMVYVHGGNFKDQTSGLFNFTNLALKGVIVVTVNYRLDVFGFLSTQDRILPGNYGLLDVRTALRFIQV</sequence>
<evidence type="ECO:0000256" key="1">
    <source>
        <dbReference type="ARBA" id="ARBA00005964"/>
    </source>
</evidence>
<dbReference type="AlphaFoldDB" id="A0AAV4G0T8"/>
<gene>
    <name evidence="4" type="ORF">ElyMa_003990700</name>
</gene>
<comment type="caution">
    <text evidence="4">The sequence shown here is derived from an EMBL/GenBank/DDBJ whole genome shotgun (WGS) entry which is preliminary data.</text>
</comment>
<dbReference type="InterPro" id="IPR029058">
    <property type="entry name" value="AB_hydrolase_fold"/>
</dbReference>
<dbReference type="EMBL" id="BMAT01008113">
    <property type="protein sequence ID" value="GFR78276.1"/>
    <property type="molecule type" value="Genomic_DNA"/>
</dbReference>
<dbReference type="Gene3D" id="3.40.50.1820">
    <property type="entry name" value="alpha/beta hydrolase"/>
    <property type="match status" value="1"/>
</dbReference>
<dbReference type="Pfam" id="PF00135">
    <property type="entry name" value="COesterase"/>
    <property type="match status" value="1"/>
</dbReference>
<feature type="domain" description="Carboxylesterase type B" evidence="3">
    <location>
        <begin position="37"/>
        <end position="203"/>
    </location>
</feature>
<dbReference type="InterPro" id="IPR002018">
    <property type="entry name" value="CarbesteraseB"/>
</dbReference>
<organism evidence="4 5">
    <name type="scientific">Elysia marginata</name>
    <dbReference type="NCBI Taxonomy" id="1093978"/>
    <lineage>
        <taxon>Eukaryota</taxon>
        <taxon>Metazoa</taxon>
        <taxon>Spiralia</taxon>
        <taxon>Lophotrochozoa</taxon>
        <taxon>Mollusca</taxon>
        <taxon>Gastropoda</taxon>
        <taxon>Heterobranchia</taxon>
        <taxon>Euthyneura</taxon>
        <taxon>Panpulmonata</taxon>
        <taxon>Sacoglossa</taxon>
        <taxon>Placobranchoidea</taxon>
        <taxon>Plakobranchidae</taxon>
        <taxon>Elysia</taxon>
    </lineage>
</organism>
<evidence type="ECO:0000256" key="2">
    <source>
        <dbReference type="SAM" id="SignalP"/>
    </source>
</evidence>
<reference evidence="4 5" key="1">
    <citation type="journal article" date="2021" name="Elife">
        <title>Chloroplast acquisition without the gene transfer in kleptoplastic sea slugs, Plakobranchus ocellatus.</title>
        <authorList>
            <person name="Maeda T."/>
            <person name="Takahashi S."/>
            <person name="Yoshida T."/>
            <person name="Shimamura S."/>
            <person name="Takaki Y."/>
            <person name="Nagai Y."/>
            <person name="Toyoda A."/>
            <person name="Suzuki Y."/>
            <person name="Arimoto A."/>
            <person name="Ishii H."/>
            <person name="Satoh N."/>
            <person name="Nishiyama T."/>
            <person name="Hasebe M."/>
            <person name="Maruyama T."/>
            <person name="Minagawa J."/>
            <person name="Obokata J."/>
            <person name="Shigenobu S."/>
        </authorList>
    </citation>
    <scope>NUCLEOTIDE SEQUENCE [LARGE SCALE GENOMIC DNA]</scope>
</reference>
<keyword evidence="5" id="KW-1185">Reference proteome</keyword>
<feature type="signal peptide" evidence="2">
    <location>
        <begin position="1"/>
        <end position="29"/>
    </location>
</feature>
<keyword evidence="2" id="KW-0732">Signal</keyword>
<feature type="chain" id="PRO_5043999829" evidence="2">
    <location>
        <begin position="30"/>
        <end position="204"/>
    </location>
</feature>
<name>A0AAV4G0T8_9GAST</name>
<evidence type="ECO:0000259" key="3">
    <source>
        <dbReference type="Pfam" id="PF00135"/>
    </source>
</evidence>
<dbReference type="Proteomes" id="UP000762676">
    <property type="component" value="Unassembled WGS sequence"/>
</dbReference>
<proteinExistence type="inferred from homology"/>
<keyword evidence="4" id="KW-0378">Hydrolase</keyword>
<dbReference type="SUPFAM" id="SSF53474">
    <property type="entry name" value="alpha/beta-Hydrolases"/>
    <property type="match status" value="1"/>
</dbReference>
<comment type="similarity">
    <text evidence="1">Belongs to the type-B carboxylesterase/lipase family.</text>
</comment>
<evidence type="ECO:0000313" key="5">
    <source>
        <dbReference type="Proteomes" id="UP000762676"/>
    </source>
</evidence>
<dbReference type="GO" id="GO:0016787">
    <property type="term" value="F:hydrolase activity"/>
    <property type="evidence" value="ECO:0007669"/>
    <property type="project" value="UniProtKB-KW"/>
</dbReference>
<evidence type="ECO:0000313" key="4">
    <source>
        <dbReference type="EMBL" id="GFR78276.1"/>
    </source>
</evidence>
<dbReference type="InterPro" id="IPR051093">
    <property type="entry name" value="Neuroligin/BSAL"/>
</dbReference>